<comment type="caution">
    <text evidence="2">The sequence shown here is derived from an EMBL/GenBank/DDBJ whole genome shotgun (WGS) entry which is preliminary data.</text>
</comment>
<dbReference type="Pfam" id="PF04286">
    <property type="entry name" value="DUF445"/>
    <property type="match status" value="1"/>
</dbReference>
<gene>
    <name evidence="2" type="ORF">BA896_018990</name>
</gene>
<keyword evidence="1" id="KW-1133">Transmembrane helix</keyword>
<reference evidence="2 3" key="1">
    <citation type="submission" date="2016-10" db="EMBL/GenBank/DDBJ databases">
        <title>Updated version of Genome Assembly of Janthinobacterium lividum ERGS5:01.</title>
        <authorList>
            <person name="Kumar R."/>
            <person name="Acharya V."/>
            <person name="Singh D."/>
        </authorList>
    </citation>
    <scope>NUCLEOTIDE SEQUENCE [LARGE SCALE GENOMIC DNA]</scope>
    <source>
        <strain evidence="2 3">ERGS5:01</strain>
    </source>
</reference>
<dbReference type="PANTHER" id="PTHR38442:SF1">
    <property type="entry name" value="INNER MEMBRANE PROTEIN"/>
    <property type="match status" value="1"/>
</dbReference>
<proteinExistence type="predicted"/>
<keyword evidence="1" id="KW-0472">Membrane</keyword>
<evidence type="ECO:0008006" key="4">
    <source>
        <dbReference type="Google" id="ProtNLM"/>
    </source>
</evidence>
<keyword evidence="1" id="KW-0812">Transmembrane</keyword>
<evidence type="ECO:0000313" key="3">
    <source>
        <dbReference type="Proteomes" id="UP000092634"/>
    </source>
</evidence>
<dbReference type="AlphaFoldDB" id="A0A1E8PLI1"/>
<sequence>MQPSPDLIAQLEQSTDQLKRARLRNMQGLAVGLLLLAALVFAVARSQRGGHPAWGYVEAFAEAAMVGAIADWFAVVALFRHPLGIALWHTAIIPNSKTDIGRSLGAFVENHFITEQGIAERIVQADPAARLGDWLEQPAHAQQFASASAGLARQLLAMADHDTVGRLLREQASSYLGQLNLSQVAADCIDALIADGKPQELLDFLLDRSAAYLDDERHHAAIGDFVLGAFQIENALVKKALKAYEPRMLASLQKLAVAVRVDPQHPLRQRIAGWIADSALHLKADPHWQVTLRRYQLQLIASDTLQATLGTLWEHIRTRLLADLHAEQPVLAQAIASLARKTGLVLGADAAARQWLNDAIVTGSGALVRHYRGEVGAFIAGRLDLWSKEEMSERIELAIGRDLQFIRINGTIVGGMAGLLIYALSHAF</sequence>
<feature type="transmembrane region" description="Helical" evidence="1">
    <location>
        <begin position="28"/>
        <end position="47"/>
    </location>
</feature>
<accession>A0A1E8PLI1</accession>
<dbReference type="GO" id="GO:0005886">
    <property type="term" value="C:plasma membrane"/>
    <property type="evidence" value="ECO:0007669"/>
    <property type="project" value="TreeGrafter"/>
</dbReference>
<protein>
    <recommendedName>
        <fullName evidence="4">DUF445 domain-containing protein</fullName>
    </recommendedName>
</protein>
<evidence type="ECO:0000313" key="2">
    <source>
        <dbReference type="EMBL" id="OFJ46727.1"/>
    </source>
</evidence>
<dbReference type="PANTHER" id="PTHR38442">
    <property type="entry name" value="INNER MEMBRANE PROTEIN-RELATED"/>
    <property type="match status" value="1"/>
</dbReference>
<dbReference type="InterPro" id="IPR007383">
    <property type="entry name" value="DUF445"/>
</dbReference>
<feature type="transmembrane region" description="Helical" evidence="1">
    <location>
        <begin position="405"/>
        <end position="425"/>
    </location>
</feature>
<feature type="transmembrane region" description="Helical" evidence="1">
    <location>
        <begin position="59"/>
        <end position="79"/>
    </location>
</feature>
<dbReference type="EMBL" id="MAQB02000010">
    <property type="protein sequence ID" value="OFJ46727.1"/>
    <property type="molecule type" value="Genomic_DNA"/>
</dbReference>
<name>A0A1E8PLI1_9BURK</name>
<organism evidence="2 3">
    <name type="scientific">Janthinobacterium lividum</name>
    <dbReference type="NCBI Taxonomy" id="29581"/>
    <lineage>
        <taxon>Bacteria</taxon>
        <taxon>Pseudomonadati</taxon>
        <taxon>Pseudomonadota</taxon>
        <taxon>Betaproteobacteria</taxon>
        <taxon>Burkholderiales</taxon>
        <taxon>Oxalobacteraceae</taxon>
        <taxon>Janthinobacterium</taxon>
    </lineage>
</organism>
<evidence type="ECO:0000256" key="1">
    <source>
        <dbReference type="SAM" id="Phobius"/>
    </source>
</evidence>
<dbReference type="Proteomes" id="UP000092634">
    <property type="component" value="Unassembled WGS sequence"/>
</dbReference>